<protein>
    <submittedName>
        <fullName evidence="2">Uncharacterized protein</fullName>
    </submittedName>
</protein>
<feature type="transmembrane region" description="Helical" evidence="1">
    <location>
        <begin position="223"/>
        <end position="241"/>
    </location>
</feature>
<feature type="transmembrane region" description="Helical" evidence="1">
    <location>
        <begin position="105"/>
        <end position="124"/>
    </location>
</feature>
<feature type="transmembrane region" description="Helical" evidence="1">
    <location>
        <begin position="302"/>
        <end position="324"/>
    </location>
</feature>
<dbReference type="EMBL" id="BAABEY010000002">
    <property type="protein sequence ID" value="GAA4432933.1"/>
    <property type="molecule type" value="Genomic_DNA"/>
</dbReference>
<proteinExistence type="predicted"/>
<accession>A0ABP8LQ05</accession>
<evidence type="ECO:0000313" key="3">
    <source>
        <dbReference type="Proteomes" id="UP001501508"/>
    </source>
</evidence>
<sequence>MAPAVIWLAVIAVFSVDIPWFDDFDPFADFLRKWTRAGSLSEKTRLLFQPNNEHRMVPAKLLTLLYFWISGKLNFVFLQACGACFTLATFWLLYRMFRKLNLASIYFLPVSLLLFQFQFYLIFLWSICSLQHQTSVFFMVAAMYLLANRKFSWAIAAAFCANYSFGSGMFVWPAGFIVLLLRHDWKPLVIWSLAGATGIFFYLHGMPAQGNDSGIAYFIEHPYMPLLGIPAFLGGLFDLFAKSNPITFRTALPVAAGTAMIGFALAWYSGLVLPFLQTYLKGLIKIPAVVLRIKKQLETDRVYTDFVTGILSFSFVNGIIIGFLRPRFGFDVLMVSNYKLYPALFMIGCYLALLALRLKRPVFLSTFRAITVVSAAIWLLSAFYQLPHIAERRKYLLINAYNQEHNAFGLGFEKGSAAGKYTDTLVKDLARADIYHFPDTYAGYFELMKTTQAVFDSQAVSLRTESDQVNFHLFLENSPYKLRFNDGFYAFVRHNGEIELFKFEQSAYQGKNRLRQFERVKHTALPLDLVKNRAAQIGILQLEAGKVTCGLISDEAVKQALNKDVNENSIFAKK</sequence>
<feature type="transmembrane region" description="Helical" evidence="1">
    <location>
        <begin position="253"/>
        <end position="276"/>
    </location>
</feature>
<evidence type="ECO:0000313" key="2">
    <source>
        <dbReference type="EMBL" id="GAA4432933.1"/>
    </source>
</evidence>
<keyword evidence="1" id="KW-0472">Membrane</keyword>
<feature type="transmembrane region" description="Helical" evidence="1">
    <location>
        <begin position="130"/>
        <end position="147"/>
    </location>
</feature>
<keyword evidence="1" id="KW-0812">Transmembrane</keyword>
<gene>
    <name evidence="2" type="ORF">GCM10023091_05840</name>
</gene>
<comment type="caution">
    <text evidence="2">The sequence shown here is derived from an EMBL/GenBank/DDBJ whole genome shotgun (WGS) entry which is preliminary data.</text>
</comment>
<feature type="transmembrane region" description="Helical" evidence="1">
    <location>
        <begin position="340"/>
        <end position="358"/>
    </location>
</feature>
<feature type="transmembrane region" description="Helical" evidence="1">
    <location>
        <begin position="154"/>
        <end position="179"/>
    </location>
</feature>
<feature type="transmembrane region" description="Helical" evidence="1">
    <location>
        <begin position="185"/>
        <end position="203"/>
    </location>
</feature>
<organism evidence="2 3">
    <name type="scientific">Ravibacter arvi</name>
    <dbReference type="NCBI Taxonomy" id="2051041"/>
    <lineage>
        <taxon>Bacteria</taxon>
        <taxon>Pseudomonadati</taxon>
        <taxon>Bacteroidota</taxon>
        <taxon>Cytophagia</taxon>
        <taxon>Cytophagales</taxon>
        <taxon>Spirosomataceae</taxon>
        <taxon>Ravibacter</taxon>
    </lineage>
</organism>
<feature type="transmembrane region" description="Helical" evidence="1">
    <location>
        <begin position="65"/>
        <end position="93"/>
    </location>
</feature>
<evidence type="ECO:0000256" key="1">
    <source>
        <dbReference type="SAM" id="Phobius"/>
    </source>
</evidence>
<keyword evidence="3" id="KW-1185">Reference proteome</keyword>
<dbReference type="Proteomes" id="UP001501508">
    <property type="component" value="Unassembled WGS sequence"/>
</dbReference>
<reference evidence="3" key="1">
    <citation type="journal article" date="2019" name="Int. J. Syst. Evol. Microbiol.">
        <title>The Global Catalogue of Microorganisms (GCM) 10K type strain sequencing project: providing services to taxonomists for standard genome sequencing and annotation.</title>
        <authorList>
            <consortium name="The Broad Institute Genomics Platform"/>
            <consortium name="The Broad Institute Genome Sequencing Center for Infectious Disease"/>
            <person name="Wu L."/>
            <person name="Ma J."/>
        </authorList>
    </citation>
    <scope>NUCLEOTIDE SEQUENCE [LARGE SCALE GENOMIC DNA]</scope>
    <source>
        <strain evidence="3">JCM 31920</strain>
    </source>
</reference>
<feature type="transmembrane region" description="Helical" evidence="1">
    <location>
        <begin position="365"/>
        <end position="384"/>
    </location>
</feature>
<name>A0ABP8LQ05_9BACT</name>
<keyword evidence="1" id="KW-1133">Transmembrane helix</keyword>